<protein>
    <submittedName>
        <fullName evidence="1">Uncharacterized protein</fullName>
    </submittedName>
</protein>
<evidence type="ECO:0000313" key="2">
    <source>
        <dbReference type="Proteomes" id="UP000789803"/>
    </source>
</evidence>
<keyword evidence="2" id="KW-1185">Reference proteome</keyword>
<sequence>MSEILSKSENEILQIIQTGTLNDDEISALIATGKKDILICLARHQTLNDTQIQAMIPNAVYLCLKALTKQSLNADNKEKIIQKMMTNQVLYKEILQDLKELKW</sequence>
<dbReference type="EMBL" id="CAJHOF010000003">
    <property type="protein sequence ID" value="CAD7287543.1"/>
    <property type="molecule type" value="Genomic_DNA"/>
</dbReference>
<reference evidence="1 2" key="1">
    <citation type="submission" date="2020-11" db="EMBL/GenBank/DDBJ databases">
        <authorList>
            <person name="Peeters C."/>
        </authorList>
    </citation>
    <scope>NUCLEOTIDE SEQUENCE [LARGE SCALE GENOMIC DNA]</scope>
    <source>
        <strain evidence="1 2">LMG 7974</strain>
    </source>
</reference>
<accession>A0ABN7K8D5</accession>
<organism evidence="1 2">
    <name type="scientific">Campylobacter majalis</name>
    <dbReference type="NCBI Taxonomy" id="2790656"/>
    <lineage>
        <taxon>Bacteria</taxon>
        <taxon>Pseudomonadati</taxon>
        <taxon>Campylobacterota</taxon>
        <taxon>Epsilonproteobacteria</taxon>
        <taxon>Campylobacterales</taxon>
        <taxon>Campylobacteraceae</taxon>
        <taxon>Campylobacter</taxon>
    </lineage>
</organism>
<proteinExistence type="predicted"/>
<name>A0ABN7K8D5_9BACT</name>
<dbReference type="RefSeq" id="WP_229932244.1">
    <property type="nucleotide sequence ID" value="NZ_CAJHOF010000003.1"/>
</dbReference>
<evidence type="ECO:0000313" key="1">
    <source>
        <dbReference type="EMBL" id="CAD7287543.1"/>
    </source>
</evidence>
<gene>
    <name evidence="1" type="ORF">LMG7974_00422</name>
</gene>
<comment type="caution">
    <text evidence="1">The sequence shown here is derived from an EMBL/GenBank/DDBJ whole genome shotgun (WGS) entry which is preliminary data.</text>
</comment>
<dbReference type="Proteomes" id="UP000789803">
    <property type="component" value="Unassembled WGS sequence"/>
</dbReference>